<comment type="pathway">
    <text evidence="4">Lipid metabolism.</text>
</comment>
<evidence type="ECO:0000256" key="13">
    <source>
        <dbReference type="ARBA" id="ARBA00022989"/>
    </source>
</evidence>
<keyword evidence="13 20" id="KW-1133">Transmembrane helix</keyword>
<dbReference type="eggNOG" id="COG0575">
    <property type="taxonomic scope" value="Bacteria"/>
</dbReference>
<dbReference type="InterPro" id="IPR000374">
    <property type="entry name" value="PC_trans"/>
</dbReference>
<dbReference type="STRING" id="471853.Bcav_2503"/>
<evidence type="ECO:0000256" key="20">
    <source>
        <dbReference type="SAM" id="Phobius"/>
    </source>
</evidence>
<evidence type="ECO:0000256" key="8">
    <source>
        <dbReference type="ARBA" id="ARBA00022475"/>
    </source>
</evidence>
<dbReference type="GO" id="GO:0004605">
    <property type="term" value="F:phosphatidate cytidylyltransferase activity"/>
    <property type="evidence" value="ECO:0007669"/>
    <property type="project" value="UniProtKB-EC"/>
</dbReference>
<dbReference type="RefSeq" id="WP_015882993.1">
    <property type="nucleotide sequence ID" value="NC_012669.1"/>
</dbReference>
<feature type="transmembrane region" description="Helical" evidence="20">
    <location>
        <begin position="333"/>
        <end position="353"/>
    </location>
</feature>
<comment type="catalytic activity">
    <reaction evidence="1 18">
        <text>a 1,2-diacyl-sn-glycero-3-phosphate + CTP + H(+) = a CDP-1,2-diacyl-sn-glycerol + diphosphate</text>
        <dbReference type="Rhea" id="RHEA:16229"/>
        <dbReference type="ChEBI" id="CHEBI:15378"/>
        <dbReference type="ChEBI" id="CHEBI:33019"/>
        <dbReference type="ChEBI" id="CHEBI:37563"/>
        <dbReference type="ChEBI" id="CHEBI:58332"/>
        <dbReference type="ChEBI" id="CHEBI:58608"/>
        <dbReference type="EC" id="2.7.7.41"/>
    </reaction>
</comment>
<evidence type="ECO:0000256" key="16">
    <source>
        <dbReference type="ARBA" id="ARBA00023209"/>
    </source>
</evidence>
<comment type="similarity">
    <text evidence="5 18">Belongs to the CDS family.</text>
</comment>
<keyword evidence="14" id="KW-0443">Lipid metabolism</keyword>
<evidence type="ECO:0000256" key="4">
    <source>
        <dbReference type="ARBA" id="ARBA00005189"/>
    </source>
</evidence>
<keyword evidence="15 20" id="KW-0472">Membrane</keyword>
<keyword evidence="22" id="KW-1185">Reference proteome</keyword>
<dbReference type="PANTHER" id="PTHR46382:SF1">
    <property type="entry name" value="PHOSPHATIDATE CYTIDYLYLTRANSFERASE"/>
    <property type="match status" value="1"/>
</dbReference>
<reference evidence="21 22" key="1">
    <citation type="journal article" date="2009" name="Stand. Genomic Sci.">
        <title>Complete genome sequence of Beutenbergia cavernae type strain (HKI 0122).</title>
        <authorList>
            <person name="Land M."/>
            <person name="Pukall R."/>
            <person name="Abt B."/>
            <person name="Goker M."/>
            <person name="Rohde M."/>
            <person name="Glavina Del Rio T."/>
            <person name="Tice H."/>
            <person name="Copeland A."/>
            <person name="Cheng J.F."/>
            <person name="Lucas S."/>
            <person name="Chen F."/>
            <person name="Nolan M."/>
            <person name="Bruce D."/>
            <person name="Goodwin L."/>
            <person name="Pitluck S."/>
            <person name="Ivanova N."/>
            <person name="Mavromatis K."/>
            <person name="Ovchinnikova G."/>
            <person name="Pati A."/>
            <person name="Chen A."/>
            <person name="Palaniappan K."/>
            <person name="Hauser L."/>
            <person name="Chang Y.J."/>
            <person name="Jefferies C.C."/>
            <person name="Saunders E."/>
            <person name="Brettin T."/>
            <person name="Detter J.C."/>
            <person name="Han C."/>
            <person name="Chain P."/>
            <person name="Bristow J."/>
            <person name="Eisen J.A."/>
            <person name="Markowitz V."/>
            <person name="Hugenholtz P."/>
            <person name="Kyrpides N.C."/>
            <person name="Klenk H.P."/>
            <person name="Lapidus A."/>
        </authorList>
    </citation>
    <scope>NUCLEOTIDE SEQUENCE [LARGE SCALE GENOMIC DNA]</scope>
    <source>
        <strain evidence="22">ATCC BAA-8 / DSM 12333 / NBRC 16432</strain>
    </source>
</reference>
<keyword evidence="11 18" id="KW-0812">Transmembrane</keyword>
<feature type="transmembrane region" description="Helical" evidence="20">
    <location>
        <begin position="234"/>
        <end position="255"/>
    </location>
</feature>
<dbReference type="KEGG" id="bcv:Bcav_2503"/>
<dbReference type="HOGENOM" id="CLU_037294_0_1_11"/>
<name>C5BWT7_BEUC1</name>
<keyword evidence="16" id="KW-0594">Phospholipid biosynthesis</keyword>
<evidence type="ECO:0000256" key="19">
    <source>
        <dbReference type="SAM" id="MobiDB-lite"/>
    </source>
</evidence>
<feature type="transmembrane region" description="Helical" evidence="20">
    <location>
        <begin position="261"/>
        <end position="286"/>
    </location>
</feature>
<dbReference type="GO" id="GO:0016024">
    <property type="term" value="P:CDP-diacylglycerol biosynthetic process"/>
    <property type="evidence" value="ECO:0007669"/>
    <property type="project" value="UniProtKB-UniPathway"/>
</dbReference>
<sequence length="403" mass="41025">MSSGDEAPLTRRQLRERAAREARQSGSADDGGWPGATAVPRDPSTPLGPPGGAGADTRALPAPEHPPTGAPEPAAERPVVPAEEREEREDREDHVRDSEAPAGAVDAGEPDALEPREALVAPPARAGRNVPIAIGVGLALGAALLASLYFRKELFIVLAFAACVGALWELRQALRSRDMDIPLLPLVVGSAGMLVSAYVSGLEALLVAFVLTAGGVFVWRVLDGGGLRALRDAAAGVFAAAYVPFLAGFAVLMLAADGGEWRVLVFIALVVANDTGGFAAGVMFGAHPLAPSVSPKKSWEGAAGSLVLACAVGVGATFLTIDGFGSFGATVPWWLGLVLGAATVAAATVGDLGESLIKRDLGMKDMGAVLPGHGGILDRLDSLLVAAPVVAVTMTLLVPPTGG</sequence>
<feature type="transmembrane region" description="Helical" evidence="20">
    <location>
        <begin position="154"/>
        <end position="170"/>
    </location>
</feature>
<dbReference type="UniPathway" id="UPA00557">
    <property type="reaction ID" value="UER00614"/>
</dbReference>
<keyword evidence="10 18" id="KW-0808">Transferase</keyword>
<keyword evidence="8" id="KW-1003">Cell membrane</keyword>
<evidence type="ECO:0000256" key="7">
    <source>
        <dbReference type="ARBA" id="ARBA00019373"/>
    </source>
</evidence>
<evidence type="ECO:0000256" key="15">
    <source>
        <dbReference type="ARBA" id="ARBA00023136"/>
    </source>
</evidence>
<keyword evidence="17" id="KW-1208">Phospholipid metabolism</keyword>
<evidence type="ECO:0000256" key="1">
    <source>
        <dbReference type="ARBA" id="ARBA00001698"/>
    </source>
</evidence>
<comment type="subcellular location">
    <subcellularLocation>
        <location evidence="2">Cell membrane</location>
        <topology evidence="2">Multi-pass membrane protein</topology>
    </subcellularLocation>
</comment>
<evidence type="ECO:0000256" key="5">
    <source>
        <dbReference type="ARBA" id="ARBA00010185"/>
    </source>
</evidence>
<evidence type="ECO:0000256" key="18">
    <source>
        <dbReference type="RuleBase" id="RU003938"/>
    </source>
</evidence>
<evidence type="ECO:0000256" key="6">
    <source>
        <dbReference type="ARBA" id="ARBA00012487"/>
    </source>
</evidence>
<evidence type="ECO:0000256" key="9">
    <source>
        <dbReference type="ARBA" id="ARBA00022516"/>
    </source>
</evidence>
<accession>C5BWT7</accession>
<comment type="pathway">
    <text evidence="3 18">Phospholipid metabolism; CDP-diacylglycerol biosynthesis; CDP-diacylglycerol from sn-glycerol 3-phosphate: step 3/3.</text>
</comment>
<evidence type="ECO:0000313" key="22">
    <source>
        <dbReference type="Proteomes" id="UP000007962"/>
    </source>
</evidence>
<evidence type="ECO:0000256" key="17">
    <source>
        <dbReference type="ARBA" id="ARBA00023264"/>
    </source>
</evidence>
<dbReference type="PANTHER" id="PTHR46382">
    <property type="entry name" value="PHOSPHATIDATE CYTIDYLYLTRANSFERASE"/>
    <property type="match status" value="1"/>
</dbReference>
<dbReference type="PROSITE" id="PS01315">
    <property type="entry name" value="CDS"/>
    <property type="match status" value="1"/>
</dbReference>
<feature type="compositionally biased region" description="Low complexity" evidence="19">
    <location>
        <begin position="71"/>
        <end position="81"/>
    </location>
</feature>
<feature type="transmembrane region" description="Helical" evidence="20">
    <location>
        <begin position="205"/>
        <end position="222"/>
    </location>
</feature>
<feature type="transmembrane region" description="Helical" evidence="20">
    <location>
        <begin position="130"/>
        <end position="148"/>
    </location>
</feature>
<dbReference type="GO" id="GO:0005886">
    <property type="term" value="C:plasma membrane"/>
    <property type="evidence" value="ECO:0007669"/>
    <property type="project" value="UniProtKB-SubCell"/>
</dbReference>
<dbReference type="EMBL" id="CP001618">
    <property type="protein sequence ID" value="ACQ80753.1"/>
    <property type="molecule type" value="Genomic_DNA"/>
</dbReference>
<feature type="region of interest" description="Disordered" evidence="19">
    <location>
        <begin position="1"/>
        <end position="112"/>
    </location>
</feature>
<evidence type="ECO:0000256" key="14">
    <source>
        <dbReference type="ARBA" id="ARBA00023098"/>
    </source>
</evidence>
<dbReference type="Pfam" id="PF01148">
    <property type="entry name" value="CTP_transf_1"/>
    <property type="match status" value="1"/>
</dbReference>
<keyword evidence="12 18" id="KW-0548">Nucleotidyltransferase</keyword>
<feature type="transmembrane region" description="Helical" evidence="20">
    <location>
        <begin position="298"/>
        <end position="321"/>
    </location>
</feature>
<evidence type="ECO:0000256" key="12">
    <source>
        <dbReference type="ARBA" id="ARBA00022695"/>
    </source>
</evidence>
<proteinExistence type="inferred from homology"/>
<gene>
    <name evidence="21" type="ordered locus">Bcav_2503</name>
</gene>
<dbReference type="Proteomes" id="UP000007962">
    <property type="component" value="Chromosome"/>
</dbReference>
<protein>
    <recommendedName>
        <fullName evidence="7 18">Phosphatidate cytidylyltransferase</fullName>
        <ecNumber evidence="6 18">2.7.7.41</ecNumber>
    </recommendedName>
</protein>
<dbReference type="EC" id="2.7.7.41" evidence="6 18"/>
<evidence type="ECO:0000313" key="21">
    <source>
        <dbReference type="EMBL" id="ACQ80753.1"/>
    </source>
</evidence>
<evidence type="ECO:0000256" key="3">
    <source>
        <dbReference type="ARBA" id="ARBA00005119"/>
    </source>
</evidence>
<evidence type="ECO:0000256" key="2">
    <source>
        <dbReference type="ARBA" id="ARBA00004651"/>
    </source>
</evidence>
<organism evidence="21 22">
    <name type="scientific">Beutenbergia cavernae (strain ATCC BAA-8 / DSM 12333 / CCUG 43141 / JCM 11478 / NBRC 16432 / NCIMB 13614 / HKI 0122)</name>
    <dbReference type="NCBI Taxonomy" id="471853"/>
    <lineage>
        <taxon>Bacteria</taxon>
        <taxon>Bacillati</taxon>
        <taxon>Actinomycetota</taxon>
        <taxon>Actinomycetes</taxon>
        <taxon>Micrococcales</taxon>
        <taxon>Beutenbergiaceae</taxon>
        <taxon>Beutenbergia</taxon>
    </lineage>
</organism>
<dbReference type="AlphaFoldDB" id="C5BWT7"/>
<evidence type="ECO:0000256" key="10">
    <source>
        <dbReference type="ARBA" id="ARBA00022679"/>
    </source>
</evidence>
<feature type="compositionally biased region" description="Basic and acidic residues" evidence="19">
    <location>
        <begin position="13"/>
        <end position="23"/>
    </location>
</feature>
<keyword evidence="9" id="KW-0444">Lipid biosynthesis</keyword>
<evidence type="ECO:0000256" key="11">
    <source>
        <dbReference type="ARBA" id="ARBA00022692"/>
    </source>
</evidence>